<keyword evidence="5 8" id="KW-0812">Transmembrane</keyword>
<evidence type="ECO:0000256" key="1">
    <source>
        <dbReference type="ARBA" id="ARBA00004429"/>
    </source>
</evidence>
<dbReference type="AlphaFoldDB" id="A0A644ZEB5"/>
<comment type="caution">
    <text evidence="10">The sequence shown here is derived from an EMBL/GenBank/DDBJ whole genome shotgun (WGS) entry which is preliminary data.</text>
</comment>
<evidence type="ECO:0000256" key="5">
    <source>
        <dbReference type="ARBA" id="ARBA00022692"/>
    </source>
</evidence>
<dbReference type="GO" id="GO:0005886">
    <property type="term" value="C:plasma membrane"/>
    <property type="evidence" value="ECO:0007669"/>
    <property type="project" value="UniProtKB-SubCell"/>
</dbReference>
<keyword evidence="7 8" id="KW-0472">Membrane</keyword>
<reference evidence="10" key="1">
    <citation type="submission" date="2019-08" db="EMBL/GenBank/DDBJ databases">
        <authorList>
            <person name="Kucharzyk K."/>
            <person name="Murdoch R.W."/>
            <person name="Higgins S."/>
            <person name="Loffler F."/>
        </authorList>
    </citation>
    <scope>NUCLEOTIDE SEQUENCE</scope>
</reference>
<keyword evidence="4" id="KW-0997">Cell inner membrane</keyword>
<proteinExistence type="predicted"/>
<organism evidence="10">
    <name type="scientific">bioreactor metagenome</name>
    <dbReference type="NCBI Taxonomy" id="1076179"/>
    <lineage>
        <taxon>unclassified sequences</taxon>
        <taxon>metagenomes</taxon>
        <taxon>ecological metagenomes</taxon>
    </lineage>
</organism>
<keyword evidence="6 8" id="KW-1133">Transmembrane helix</keyword>
<keyword evidence="2" id="KW-0813">Transport</keyword>
<dbReference type="InterPro" id="IPR007387">
    <property type="entry name" value="TRAP_DctQ"/>
</dbReference>
<evidence type="ECO:0000256" key="8">
    <source>
        <dbReference type="SAM" id="Phobius"/>
    </source>
</evidence>
<evidence type="ECO:0000256" key="7">
    <source>
        <dbReference type="ARBA" id="ARBA00023136"/>
    </source>
</evidence>
<accession>A0A644ZEB5</accession>
<name>A0A644ZEB5_9ZZZZ</name>
<evidence type="ECO:0000256" key="2">
    <source>
        <dbReference type="ARBA" id="ARBA00022448"/>
    </source>
</evidence>
<feature type="transmembrane region" description="Helical" evidence="8">
    <location>
        <begin position="136"/>
        <end position="154"/>
    </location>
</feature>
<dbReference type="InterPro" id="IPR055348">
    <property type="entry name" value="DctQ"/>
</dbReference>
<dbReference type="Pfam" id="PF04290">
    <property type="entry name" value="DctQ"/>
    <property type="match status" value="1"/>
</dbReference>
<feature type="domain" description="Tripartite ATP-independent periplasmic transporters DctQ component" evidence="9">
    <location>
        <begin position="29"/>
        <end position="161"/>
    </location>
</feature>
<feature type="transmembrane region" description="Helical" evidence="8">
    <location>
        <begin position="48"/>
        <end position="70"/>
    </location>
</feature>
<keyword evidence="3" id="KW-1003">Cell membrane</keyword>
<gene>
    <name evidence="10" type="ORF">SDC9_85855</name>
</gene>
<comment type="subcellular location">
    <subcellularLocation>
        <location evidence="1">Cell inner membrane</location>
        <topology evidence="1">Multi-pass membrane protein</topology>
    </subcellularLocation>
</comment>
<protein>
    <recommendedName>
        <fullName evidence="9">Tripartite ATP-independent periplasmic transporters DctQ component domain-containing protein</fullName>
    </recommendedName>
</protein>
<dbReference type="PANTHER" id="PTHR35011">
    <property type="entry name" value="2,3-DIKETO-L-GULONATE TRAP TRANSPORTER SMALL PERMEASE PROTEIN YIAM"/>
    <property type="match status" value="1"/>
</dbReference>
<dbReference type="EMBL" id="VSSQ01008566">
    <property type="protein sequence ID" value="MPM39222.1"/>
    <property type="molecule type" value="Genomic_DNA"/>
</dbReference>
<evidence type="ECO:0000256" key="6">
    <source>
        <dbReference type="ARBA" id="ARBA00022989"/>
    </source>
</evidence>
<evidence type="ECO:0000313" key="10">
    <source>
        <dbReference type="EMBL" id="MPM39222.1"/>
    </source>
</evidence>
<sequence length="188" mass="21093">MKVLERICKGIDTVIDKLGWIFSFLVLGILGVILCEVVLRRLFNRPQIWTQDLIVMLFACYIVLIAAYGFQKKAFVAVDVLFARLPRMAQHILHLITYMIFLVPFVGGLLFKSWAFFLKAYVTGEKSYSVWAPPTWPVKFCLFLGLVLLAVQAASEVLKQIIGIADSYTEKKHKAPGQPPEATGGEGV</sequence>
<evidence type="ECO:0000256" key="3">
    <source>
        <dbReference type="ARBA" id="ARBA00022475"/>
    </source>
</evidence>
<evidence type="ECO:0000256" key="4">
    <source>
        <dbReference type="ARBA" id="ARBA00022519"/>
    </source>
</evidence>
<feature type="transmembrane region" description="Helical" evidence="8">
    <location>
        <begin position="91"/>
        <end position="116"/>
    </location>
</feature>
<feature type="transmembrane region" description="Helical" evidence="8">
    <location>
        <begin position="20"/>
        <end position="42"/>
    </location>
</feature>
<dbReference type="PANTHER" id="PTHR35011:SF4">
    <property type="entry name" value="SLL1102 PROTEIN"/>
    <property type="match status" value="1"/>
</dbReference>
<evidence type="ECO:0000259" key="9">
    <source>
        <dbReference type="Pfam" id="PF04290"/>
    </source>
</evidence>